<evidence type="ECO:0000256" key="3">
    <source>
        <dbReference type="ARBA" id="ARBA00022691"/>
    </source>
</evidence>
<evidence type="ECO:0000313" key="6">
    <source>
        <dbReference type="Proteomes" id="UP000264141"/>
    </source>
</evidence>
<dbReference type="InterPro" id="IPR029063">
    <property type="entry name" value="SAM-dependent_MTases_sf"/>
</dbReference>
<dbReference type="STRING" id="229919.GCA_001050195_02780"/>
<dbReference type="Gene3D" id="3.40.50.150">
    <property type="entry name" value="Vaccinia Virus protein VP39"/>
    <property type="match status" value="1"/>
</dbReference>
<dbReference type="GO" id="GO:0003676">
    <property type="term" value="F:nucleic acid binding"/>
    <property type="evidence" value="ECO:0007669"/>
    <property type="project" value="InterPro"/>
</dbReference>
<dbReference type="Pfam" id="PF10672">
    <property type="entry name" value="Methyltrans_SAM"/>
    <property type="match status" value="1"/>
</dbReference>
<dbReference type="GO" id="GO:0032259">
    <property type="term" value="P:methylation"/>
    <property type="evidence" value="ECO:0007669"/>
    <property type="project" value="UniProtKB-KW"/>
</dbReference>
<dbReference type="CDD" id="cd02440">
    <property type="entry name" value="AdoMet_MTases"/>
    <property type="match status" value="1"/>
</dbReference>
<organism evidence="5 6">
    <name type="scientific">Anaerolinea thermolimosa</name>
    <dbReference type="NCBI Taxonomy" id="229919"/>
    <lineage>
        <taxon>Bacteria</taxon>
        <taxon>Bacillati</taxon>
        <taxon>Chloroflexota</taxon>
        <taxon>Anaerolineae</taxon>
        <taxon>Anaerolineales</taxon>
        <taxon>Anaerolineaceae</taxon>
        <taxon>Anaerolinea</taxon>
    </lineage>
</organism>
<dbReference type="GO" id="GO:0008168">
    <property type="term" value="F:methyltransferase activity"/>
    <property type="evidence" value="ECO:0007669"/>
    <property type="project" value="UniProtKB-KW"/>
</dbReference>
<evidence type="ECO:0000256" key="2">
    <source>
        <dbReference type="ARBA" id="ARBA00022679"/>
    </source>
</evidence>
<dbReference type="SUPFAM" id="SSF53335">
    <property type="entry name" value="S-adenosyl-L-methionine-dependent methyltransferases"/>
    <property type="match status" value="1"/>
</dbReference>
<sequence length="349" mass="39152">MQGEPHHSLSFFLERALAARLPALSEPHLQALRLFNGFYEGYPDLVVDLYASTLVLFHYGAPPEAISPLLPELLALYRRHLPWIRCVLLKNRHAQNPEERNGMILWGGPPSKRIQENNVWYAINLTMHQDASFYLDTRILRRWLKEHATGLTVLNTFAYTGSLGAACQAGGAERVVQVDLDRRFLNLAKDTWSLNGWPIHRSDFLTVDVFRQAGGWRRHGERFDLVILDPPFFAQTEGGRVDLVQDSARLINKLRPLVKDGGRLVAVNNALFVSGAAYLQTLEALSAGGYVTLEEILPVPSDVTGFPETLVTAPPSDPAPFNHPTKIAILRIRHRQNPEKHDLSPTQPG</sequence>
<accession>A0A3D1JIN6</accession>
<dbReference type="Proteomes" id="UP000264141">
    <property type="component" value="Unassembled WGS sequence"/>
</dbReference>
<dbReference type="PANTHER" id="PTHR43042:SF3">
    <property type="entry name" value="RIBOSOMAL RNA LARGE SUBUNIT METHYLTRANSFERASE YWBD-RELATED"/>
    <property type="match status" value="1"/>
</dbReference>
<dbReference type="InterPro" id="IPR019614">
    <property type="entry name" value="SAM-dep_methyl-trfase"/>
</dbReference>
<proteinExistence type="predicted"/>
<feature type="domain" description="S-adenosylmethionine-dependent methyltransferase" evidence="4">
    <location>
        <begin position="112"/>
        <end position="273"/>
    </location>
</feature>
<dbReference type="EMBL" id="DPBP01000027">
    <property type="protein sequence ID" value="HCE17486.1"/>
    <property type="molecule type" value="Genomic_DNA"/>
</dbReference>
<reference evidence="5 6" key="1">
    <citation type="journal article" date="2018" name="Nat. Biotechnol.">
        <title>A standardized bacterial taxonomy based on genome phylogeny substantially revises the tree of life.</title>
        <authorList>
            <person name="Parks D.H."/>
            <person name="Chuvochina M."/>
            <person name="Waite D.W."/>
            <person name="Rinke C."/>
            <person name="Skarshewski A."/>
            <person name="Chaumeil P.A."/>
            <person name="Hugenholtz P."/>
        </authorList>
    </citation>
    <scope>NUCLEOTIDE SEQUENCE [LARGE SCALE GENOMIC DNA]</scope>
    <source>
        <strain evidence="5">UBA8781</strain>
    </source>
</reference>
<dbReference type="RefSeq" id="WP_062195088.1">
    <property type="nucleotide sequence ID" value="NZ_DF967965.1"/>
</dbReference>
<keyword evidence="3" id="KW-0949">S-adenosyl-L-methionine</keyword>
<dbReference type="Gene3D" id="3.30.750.80">
    <property type="entry name" value="RNA methyltransferase domain (HRMD) like"/>
    <property type="match status" value="1"/>
</dbReference>
<keyword evidence="1 5" id="KW-0489">Methyltransferase</keyword>
<dbReference type="PROSITE" id="PS00092">
    <property type="entry name" value="N6_MTASE"/>
    <property type="match status" value="1"/>
</dbReference>
<evidence type="ECO:0000256" key="1">
    <source>
        <dbReference type="ARBA" id="ARBA00022603"/>
    </source>
</evidence>
<protein>
    <submittedName>
        <fullName evidence="5">SAM-dependent methyltransferase</fullName>
    </submittedName>
</protein>
<evidence type="ECO:0000313" key="5">
    <source>
        <dbReference type="EMBL" id="HCE17486.1"/>
    </source>
</evidence>
<gene>
    <name evidence="5" type="ORF">DEQ80_06475</name>
</gene>
<dbReference type="AlphaFoldDB" id="A0A3D1JIN6"/>
<dbReference type="OrthoDB" id="9809404at2"/>
<dbReference type="InterPro" id="IPR002052">
    <property type="entry name" value="DNA_methylase_N6_adenine_CS"/>
</dbReference>
<dbReference type="PANTHER" id="PTHR43042">
    <property type="entry name" value="SAM-DEPENDENT METHYLTRANSFERASE"/>
    <property type="match status" value="1"/>
</dbReference>
<evidence type="ECO:0000259" key="4">
    <source>
        <dbReference type="Pfam" id="PF10672"/>
    </source>
</evidence>
<name>A0A3D1JIN6_9CHLR</name>
<comment type="caution">
    <text evidence="5">The sequence shown here is derived from an EMBL/GenBank/DDBJ whole genome shotgun (WGS) entry which is preliminary data.</text>
</comment>
<keyword evidence="2 5" id="KW-0808">Transferase</keyword>